<evidence type="ECO:0000313" key="3">
    <source>
        <dbReference type="EMBL" id="MFC6044558.1"/>
    </source>
</evidence>
<evidence type="ECO:0000259" key="2">
    <source>
        <dbReference type="Pfam" id="PF13559"/>
    </source>
</evidence>
<keyword evidence="4" id="KW-1185">Reference proteome</keyword>
<name>A0ABW1LM69_9ACTN</name>
<comment type="caution">
    <text evidence="3">The sequence shown here is derived from an EMBL/GenBank/DDBJ whole genome shotgun (WGS) entry which is preliminary data.</text>
</comment>
<dbReference type="InterPro" id="IPR025403">
    <property type="entry name" value="TgpA-like_C"/>
</dbReference>
<accession>A0ABW1LM69</accession>
<gene>
    <name evidence="3" type="ORF">ACFPYL_15815</name>
</gene>
<keyword evidence="1" id="KW-0472">Membrane</keyword>
<dbReference type="RefSeq" id="WP_379156184.1">
    <property type="nucleotide sequence ID" value="NZ_JBHSRJ010000005.1"/>
</dbReference>
<dbReference type="Pfam" id="PF13559">
    <property type="entry name" value="DUF4129"/>
    <property type="match status" value="1"/>
</dbReference>
<evidence type="ECO:0000313" key="4">
    <source>
        <dbReference type="Proteomes" id="UP001596135"/>
    </source>
</evidence>
<feature type="transmembrane region" description="Helical" evidence="1">
    <location>
        <begin position="64"/>
        <end position="84"/>
    </location>
</feature>
<dbReference type="EMBL" id="JBHSRJ010000005">
    <property type="protein sequence ID" value="MFC6044558.1"/>
    <property type="molecule type" value="Genomic_DNA"/>
</dbReference>
<dbReference type="Proteomes" id="UP001596135">
    <property type="component" value="Unassembled WGS sequence"/>
</dbReference>
<keyword evidence="1" id="KW-1133">Transmembrane helix</keyword>
<sequence length="207" mass="22103">MSLLLRVLTADPPLDPSGDEAHSLLRRELAHPEYHDGNLFLRLLDWLDRELNGLIDSAADTPPLSAFAAIVAFLLLGLALAWLLSRARRTARAAARPGPVVEDSTVTAAQLRASAERALAEGRNGAALVDGFRALTVRQVERGRLDDRPGATAREVAGALASTYPDQQVPVSSSAALFDAVRYGDRPATRDQAADVLALDDALAGHR</sequence>
<keyword evidence="1" id="KW-0812">Transmembrane</keyword>
<protein>
    <submittedName>
        <fullName evidence="3">DUF4129 domain-containing protein</fullName>
    </submittedName>
</protein>
<organism evidence="3 4">
    <name type="scientific">Nocardioides hankookensis</name>
    <dbReference type="NCBI Taxonomy" id="443157"/>
    <lineage>
        <taxon>Bacteria</taxon>
        <taxon>Bacillati</taxon>
        <taxon>Actinomycetota</taxon>
        <taxon>Actinomycetes</taxon>
        <taxon>Propionibacteriales</taxon>
        <taxon>Nocardioidaceae</taxon>
        <taxon>Nocardioides</taxon>
    </lineage>
</organism>
<feature type="domain" description="Protein-glutamine gamma-glutamyltransferase-like C-terminal" evidence="2">
    <location>
        <begin position="133"/>
        <end position="200"/>
    </location>
</feature>
<reference evidence="4" key="1">
    <citation type="journal article" date="2019" name="Int. J. Syst. Evol. Microbiol.">
        <title>The Global Catalogue of Microorganisms (GCM) 10K type strain sequencing project: providing services to taxonomists for standard genome sequencing and annotation.</title>
        <authorList>
            <consortium name="The Broad Institute Genomics Platform"/>
            <consortium name="The Broad Institute Genome Sequencing Center for Infectious Disease"/>
            <person name="Wu L."/>
            <person name="Ma J."/>
        </authorList>
    </citation>
    <scope>NUCLEOTIDE SEQUENCE [LARGE SCALE GENOMIC DNA]</scope>
    <source>
        <strain evidence="4">CCUG 54522</strain>
    </source>
</reference>
<evidence type="ECO:0000256" key="1">
    <source>
        <dbReference type="SAM" id="Phobius"/>
    </source>
</evidence>
<proteinExistence type="predicted"/>